<evidence type="ECO:0000313" key="3">
    <source>
        <dbReference type="Proteomes" id="UP001610446"/>
    </source>
</evidence>
<comment type="caution">
    <text evidence="2">The sequence shown here is derived from an EMBL/GenBank/DDBJ whole genome shotgun (WGS) entry which is preliminary data.</text>
</comment>
<organism evidence="2 3">
    <name type="scientific">Aspergillus pseudoustus</name>
    <dbReference type="NCBI Taxonomy" id="1810923"/>
    <lineage>
        <taxon>Eukaryota</taxon>
        <taxon>Fungi</taxon>
        <taxon>Dikarya</taxon>
        <taxon>Ascomycota</taxon>
        <taxon>Pezizomycotina</taxon>
        <taxon>Eurotiomycetes</taxon>
        <taxon>Eurotiomycetidae</taxon>
        <taxon>Eurotiales</taxon>
        <taxon>Aspergillaceae</taxon>
        <taxon>Aspergillus</taxon>
        <taxon>Aspergillus subgen. Nidulantes</taxon>
    </lineage>
</organism>
<evidence type="ECO:0000313" key="2">
    <source>
        <dbReference type="EMBL" id="KAL2849248.1"/>
    </source>
</evidence>
<dbReference type="Proteomes" id="UP001610446">
    <property type="component" value="Unassembled WGS sequence"/>
</dbReference>
<reference evidence="2 3" key="1">
    <citation type="submission" date="2024-07" db="EMBL/GenBank/DDBJ databases">
        <title>Section-level genome sequencing and comparative genomics of Aspergillus sections Usti and Cavernicolus.</title>
        <authorList>
            <consortium name="Lawrence Berkeley National Laboratory"/>
            <person name="Nybo J.L."/>
            <person name="Vesth T.C."/>
            <person name="Theobald S."/>
            <person name="Frisvad J.C."/>
            <person name="Larsen T.O."/>
            <person name="Kjaerboelling I."/>
            <person name="Rothschild-Mancinelli K."/>
            <person name="Lyhne E.K."/>
            <person name="Kogle M.E."/>
            <person name="Barry K."/>
            <person name="Clum A."/>
            <person name="Na H."/>
            <person name="Ledsgaard L."/>
            <person name="Lin J."/>
            <person name="Lipzen A."/>
            <person name="Kuo A."/>
            <person name="Riley R."/>
            <person name="Mondo S."/>
            <person name="Labutti K."/>
            <person name="Haridas S."/>
            <person name="Pangalinan J."/>
            <person name="Salamov A.A."/>
            <person name="Simmons B.A."/>
            <person name="Magnuson J.K."/>
            <person name="Chen J."/>
            <person name="Drula E."/>
            <person name="Henrissat B."/>
            <person name="Wiebenga A."/>
            <person name="Lubbers R.J."/>
            <person name="Gomes A.C."/>
            <person name="Makela M.R."/>
            <person name="Stajich J."/>
            <person name="Grigoriev I.V."/>
            <person name="Mortensen U.H."/>
            <person name="De Vries R.P."/>
            <person name="Baker S.E."/>
            <person name="Andersen M.R."/>
        </authorList>
    </citation>
    <scope>NUCLEOTIDE SEQUENCE [LARGE SCALE GENOMIC DNA]</scope>
    <source>
        <strain evidence="2 3">CBS 123904</strain>
    </source>
</reference>
<protein>
    <submittedName>
        <fullName evidence="2">Uncharacterized protein</fullName>
    </submittedName>
</protein>
<sequence length="60" mass="6425">MVTLSKIKQSANSKPSKTFRHPCSSASTAAVGLAILMYAVSCYPGQPMSFRNSKLMLSPC</sequence>
<proteinExistence type="predicted"/>
<accession>A0ABR4KAD4</accession>
<evidence type="ECO:0000256" key="1">
    <source>
        <dbReference type="SAM" id="MobiDB-lite"/>
    </source>
</evidence>
<feature type="region of interest" description="Disordered" evidence="1">
    <location>
        <begin position="1"/>
        <end position="24"/>
    </location>
</feature>
<name>A0ABR4KAD4_9EURO</name>
<keyword evidence="3" id="KW-1185">Reference proteome</keyword>
<dbReference type="EMBL" id="JBFXLU010000044">
    <property type="protein sequence ID" value="KAL2849248.1"/>
    <property type="molecule type" value="Genomic_DNA"/>
</dbReference>
<gene>
    <name evidence="2" type="ORF">BJY01DRAFT_210988</name>
</gene>
<feature type="compositionally biased region" description="Polar residues" evidence="1">
    <location>
        <begin position="1"/>
        <end position="16"/>
    </location>
</feature>